<evidence type="ECO:0000313" key="2">
    <source>
        <dbReference type="Proteomes" id="UP000030512"/>
    </source>
</evidence>
<evidence type="ECO:0008006" key="3">
    <source>
        <dbReference type="Google" id="ProtNLM"/>
    </source>
</evidence>
<dbReference type="KEGG" id="mdn:JT25_007665"/>
<dbReference type="Proteomes" id="UP000030512">
    <property type="component" value="Chromosome"/>
</dbReference>
<dbReference type="Gene3D" id="3.90.550.10">
    <property type="entry name" value="Spore Coat Polysaccharide Biosynthesis Protein SpsA, Chain A"/>
    <property type="match status" value="1"/>
</dbReference>
<gene>
    <name evidence="1" type="ORF">JT25_007665</name>
</gene>
<dbReference type="SUPFAM" id="SSF53448">
    <property type="entry name" value="Nucleotide-diphospho-sugar transferases"/>
    <property type="match status" value="1"/>
</dbReference>
<name>A0A126T2T0_9GAMM</name>
<reference evidence="1 2" key="1">
    <citation type="journal article" date="2015" name="Environ. Microbiol.">
        <title>Methane oxidation coupled to nitrate reduction under hypoxia by the Gammaproteobacterium Methylomonas denitrificans, sp. nov. type strain FJG1.</title>
        <authorList>
            <person name="Kits K.D."/>
            <person name="Klotz M.G."/>
            <person name="Stein L.Y."/>
        </authorList>
    </citation>
    <scope>NUCLEOTIDE SEQUENCE [LARGE SCALE GENOMIC DNA]</scope>
    <source>
        <strain evidence="1 2">FJG1</strain>
    </source>
</reference>
<dbReference type="STRING" id="1538553.JT25_007665"/>
<dbReference type="RefSeq" id="WP_036275327.1">
    <property type="nucleotide sequence ID" value="NZ_CP014476.1"/>
</dbReference>
<dbReference type="PANTHER" id="PTHR36529:SF1">
    <property type="entry name" value="GLYCOSYLTRANSFERASE"/>
    <property type="match status" value="1"/>
</dbReference>
<protein>
    <recommendedName>
        <fullName evidence="3">Flagellar biosynthesis protein FlgB</fullName>
    </recommendedName>
</protein>
<dbReference type="AlphaFoldDB" id="A0A126T2T0"/>
<dbReference type="EMBL" id="CP014476">
    <property type="protein sequence ID" value="AMK76369.1"/>
    <property type="molecule type" value="Genomic_DNA"/>
</dbReference>
<dbReference type="OrthoDB" id="9798250at2"/>
<dbReference type="PANTHER" id="PTHR36529">
    <property type="entry name" value="SLL1095 PROTEIN"/>
    <property type="match status" value="1"/>
</dbReference>
<dbReference type="InterPro" id="IPR029044">
    <property type="entry name" value="Nucleotide-diphossugar_trans"/>
</dbReference>
<sequence length="208" mass="23258">MSYLFPDGVLLIFCKAPVAGQVKTRLQPALTALQAVEAHIELTRFTLDRAFRQSLCDVRLYCAPGPEHEFFQRCAATYPVTLHEQEGAGLGERMQAAFAETLQAYRHAVLIGCDCPSLTVEDLREAFAALSDGADLVLGPAEDGGYVLIGMSQLQPWLFTNMPWGSNAVMAETRRRVTDTGLNMRQLARQWDVDTVADWRRFQDLYRA</sequence>
<dbReference type="Pfam" id="PF09837">
    <property type="entry name" value="DUF2064"/>
    <property type="match status" value="1"/>
</dbReference>
<dbReference type="InterPro" id="IPR018641">
    <property type="entry name" value="Trfase_1_rSAM/seldom-assoc"/>
</dbReference>
<evidence type="ECO:0000313" key="1">
    <source>
        <dbReference type="EMBL" id="AMK76369.1"/>
    </source>
</evidence>
<proteinExistence type="predicted"/>
<organism evidence="1 2">
    <name type="scientific">Methylomonas denitrificans</name>
    <dbReference type="NCBI Taxonomy" id="1538553"/>
    <lineage>
        <taxon>Bacteria</taxon>
        <taxon>Pseudomonadati</taxon>
        <taxon>Pseudomonadota</taxon>
        <taxon>Gammaproteobacteria</taxon>
        <taxon>Methylococcales</taxon>
        <taxon>Methylococcaceae</taxon>
        <taxon>Methylomonas</taxon>
    </lineage>
</organism>
<keyword evidence="2" id="KW-1185">Reference proteome</keyword>
<accession>A0A126T2T0</accession>
<dbReference type="NCBIfam" id="TIGR04282">
    <property type="entry name" value="glyco_like_cofC"/>
    <property type="match status" value="1"/>
</dbReference>